<keyword evidence="2" id="KW-1133">Transmembrane helix</keyword>
<protein>
    <submittedName>
        <fullName evidence="3">Uncharacterized protein</fullName>
    </submittedName>
</protein>
<comment type="caution">
    <text evidence="3">The sequence shown here is derived from an EMBL/GenBank/DDBJ whole genome shotgun (WGS) entry which is preliminary data.</text>
</comment>
<evidence type="ECO:0000313" key="3">
    <source>
        <dbReference type="EMBL" id="CAL4130269.1"/>
    </source>
</evidence>
<keyword evidence="2" id="KW-0472">Membrane</keyword>
<feature type="region of interest" description="Disordered" evidence="1">
    <location>
        <begin position="81"/>
        <end position="101"/>
    </location>
</feature>
<evidence type="ECO:0000313" key="4">
    <source>
        <dbReference type="Proteomes" id="UP001497623"/>
    </source>
</evidence>
<gene>
    <name evidence="3" type="ORF">MNOR_LOCUS26461</name>
</gene>
<name>A0AAV2RNB2_MEGNR</name>
<evidence type="ECO:0000256" key="2">
    <source>
        <dbReference type="SAM" id="Phobius"/>
    </source>
</evidence>
<organism evidence="3 4">
    <name type="scientific">Meganyctiphanes norvegica</name>
    <name type="common">Northern krill</name>
    <name type="synonym">Thysanopoda norvegica</name>
    <dbReference type="NCBI Taxonomy" id="48144"/>
    <lineage>
        <taxon>Eukaryota</taxon>
        <taxon>Metazoa</taxon>
        <taxon>Ecdysozoa</taxon>
        <taxon>Arthropoda</taxon>
        <taxon>Crustacea</taxon>
        <taxon>Multicrustacea</taxon>
        <taxon>Malacostraca</taxon>
        <taxon>Eumalacostraca</taxon>
        <taxon>Eucarida</taxon>
        <taxon>Euphausiacea</taxon>
        <taxon>Euphausiidae</taxon>
        <taxon>Meganyctiphanes</taxon>
    </lineage>
</organism>
<feature type="non-terminal residue" evidence="3">
    <location>
        <position position="101"/>
    </location>
</feature>
<keyword evidence="4" id="KW-1185">Reference proteome</keyword>
<feature type="compositionally biased region" description="Polar residues" evidence="1">
    <location>
        <begin position="83"/>
        <end position="101"/>
    </location>
</feature>
<evidence type="ECO:0000256" key="1">
    <source>
        <dbReference type="SAM" id="MobiDB-lite"/>
    </source>
</evidence>
<accession>A0AAV2RNB2</accession>
<sequence>MYILVRKIKEEWFFNFFILFDNINSCICINILRVGSISLPHDFILLPEVITSWYTSVAPRSHWIIMVEAPLKAIIKPSEGIKPTSQWSVGSVTHTQVPPVN</sequence>
<dbReference type="Proteomes" id="UP001497623">
    <property type="component" value="Unassembled WGS sequence"/>
</dbReference>
<feature type="transmembrane region" description="Helical" evidence="2">
    <location>
        <begin position="12"/>
        <end position="32"/>
    </location>
</feature>
<keyword evidence="2" id="KW-0812">Transmembrane</keyword>
<reference evidence="3 4" key="1">
    <citation type="submission" date="2024-05" db="EMBL/GenBank/DDBJ databases">
        <authorList>
            <person name="Wallberg A."/>
        </authorList>
    </citation>
    <scope>NUCLEOTIDE SEQUENCE [LARGE SCALE GENOMIC DNA]</scope>
</reference>
<dbReference type="AlphaFoldDB" id="A0AAV2RNB2"/>
<proteinExistence type="predicted"/>
<dbReference type="EMBL" id="CAXKWB010026460">
    <property type="protein sequence ID" value="CAL4130269.1"/>
    <property type="molecule type" value="Genomic_DNA"/>
</dbReference>